<reference evidence="5" key="1">
    <citation type="submission" date="2018-08" db="EMBL/GenBank/DDBJ databases">
        <authorList>
            <person name="Kim S.-J."/>
            <person name="Jung G.-Y."/>
        </authorList>
    </citation>
    <scope>NUCLEOTIDE SEQUENCE [LARGE SCALE GENOMIC DNA]</scope>
    <source>
        <strain evidence="5">GY_G</strain>
    </source>
</reference>
<dbReference type="InterPro" id="IPR050832">
    <property type="entry name" value="Bact_Acetyltransf"/>
</dbReference>
<dbReference type="RefSeq" id="WP_115547606.1">
    <property type="nucleotide sequence ID" value="NZ_QRGP01000001.1"/>
</dbReference>
<dbReference type="PROSITE" id="PS51186">
    <property type="entry name" value="GNAT"/>
    <property type="match status" value="1"/>
</dbReference>
<dbReference type="SUPFAM" id="SSF55729">
    <property type="entry name" value="Acyl-CoA N-acyltransferases (Nat)"/>
    <property type="match status" value="1"/>
</dbReference>
<evidence type="ECO:0000256" key="2">
    <source>
        <dbReference type="ARBA" id="ARBA00023315"/>
    </source>
</evidence>
<gene>
    <name evidence="4" type="ORF">DXH95_00920</name>
</gene>
<organism evidence="4 5">
    <name type="scientific">Sphingorhabdus pulchriflava</name>
    <dbReference type="NCBI Taxonomy" id="2292257"/>
    <lineage>
        <taxon>Bacteria</taxon>
        <taxon>Pseudomonadati</taxon>
        <taxon>Pseudomonadota</taxon>
        <taxon>Alphaproteobacteria</taxon>
        <taxon>Sphingomonadales</taxon>
        <taxon>Sphingomonadaceae</taxon>
        <taxon>Sphingorhabdus</taxon>
    </lineage>
</organism>
<dbReference type="OrthoDB" id="143110at2"/>
<protein>
    <submittedName>
        <fullName evidence="4">GNAT family N-acetyltransferase</fullName>
    </submittedName>
</protein>
<dbReference type="Pfam" id="PF00583">
    <property type="entry name" value="Acetyltransf_1"/>
    <property type="match status" value="1"/>
</dbReference>
<evidence type="ECO:0000256" key="1">
    <source>
        <dbReference type="ARBA" id="ARBA00022679"/>
    </source>
</evidence>
<comment type="caution">
    <text evidence="4">The sequence shown here is derived from an EMBL/GenBank/DDBJ whole genome shotgun (WGS) entry which is preliminary data.</text>
</comment>
<dbReference type="InterPro" id="IPR000182">
    <property type="entry name" value="GNAT_dom"/>
</dbReference>
<dbReference type="InterPro" id="IPR016181">
    <property type="entry name" value="Acyl_CoA_acyltransferase"/>
</dbReference>
<evidence type="ECO:0000313" key="4">
    <source>
        <dbReference type="EMBL" id="RDV06045.1"/>
    </source>
</evidence>
<dbReference type="PANTHER" id="PTHR43877">
    <property type="entry name" value="AMINOALKYLPHOSPHONATE N-ACETYLTRANSFERASE-RELATED-RELATED"/>
    <property type="match status" value="1"/>
</dbReference>
<keyword evidence="2" id="KW-0012">Acyltransferase</keyword>
<accession>A0A371BEM0</accession>
<dbReference type="Proteomes" id="UP000263833">
    <property type="component" value="Unassembled WGS sequence"/>
</dbReference>
<evidence type="ECO:0000259" key="3">
    <source>
        <dbReference type="PROSITE" id="PS51186"/>
    </source>
</evidence>
<dbReference type="EMBL" id="QRGP01000001">
    <property type="protein sequence ID" value="RDV06045.1"/>
    <property type="molecule type" value="Genomic_DNA"/>
</dbReference>
<dbReference type="AlphaFoldDB" id="A0A371BEM0"/>
<proteinExistence type="predicted"/>
<keyword evidence="5" id="KW-1185">Reference proteome</keyword>
<dbReference type="GO" id="GO:0016747">
    <property type="term" value="F:acyltransferase activity, transferring groups other than amino-acyl groups"/>
    <property type="evidence" value="ECO:0007669"/>
    <property type="project" value="InterPro"/>
</dbReference>
<dbReference type="CDD" id="cd04301">
    <property type="entry name" value="NAT_SF"/>
    <property type="match status" value="1"/>
</dbReference>
<name>A0A371BEM0_9SPHN</name>
<evidence type="ECO:0000313" key="5">
    <source>
        <dbReference type="Proteomes" id="UP000263833"/>
    </source>
</evidence>
<keyword evidence="1 4" id="KW-0808">Transferase</keyword>
<dbReference type="Gene3D" id="3.40.630.30">
    <property type="match status" value="1"/>
</dbReference>
<sequence length="174" mass="19428">MTPIVWRSAQPGDEESLSLLGQATFLATFAFDHPGPALIRFLKELHSPEFYAAKLADPDVDIIIGETPLGAPVAYAMLCPPEHSDFQRDGDWELKRIYLLGPWQGGGNGAALLQHAIDIAHKRQARRLLLAVYENNDRAIGFYRKHGFAKIGDTIFMVDDVEFSDMLLARDMTM</sequence>
<feature type="domain" description="N-acetyltransferase" evidence="3">
    <location>
        <begin position="4"/>
        <end position="173"/>
    </location>
</feature>